<keyword evidence="3" id="KW-1185">Reference proteome</keyword>
<reference evidence="2 3" key="1">
    <citation type="journal article" date="2019" name="Nat. Ecol. Evol.">
        <title>Megaphylogeny resolves global patterns of mushroom evolution.</title>
        <authorList>
            <person name="Varga T."/>
            <person name="Krizsan K."/>
            <person name="Foldi C."/>
            <person name="Dima B."/>
            <person name="Sanchez-Garcia M."/>
            <person name="Sanchez-Ramirez S."/>
            <person name="Szollosi G.J."/>
            <person name="Szarkandi J.G."/>
            <person name="Papp V."/>
            <person name="Albert L."/>
            <person name="Andreopoulos W."/>
            <person name="Angelini C."/>
            <person name="Antonin V."/>
            <person name="Barry K.W."/>
            <person name="Bougher N.L."/>
            <person name="Buchanan P."/>
            <person name="Buyck B."/>
            <person name="Bense V."/>
            <person name="Catcheside P."/>
            <person name="Chovatia M."/>
            <person name="Cooper J."/>
            <person name="Damon W."/>
            <person name="Desjardin D."/>
            <person name="Finy P."/>
            <person name="Geml J."/>
            <person name="Haridas S."/>
            <person name="Hughes K."/>
            <person name="Justo A."/>
            <person name="Karasinski D."/>
            <person name="Kautmanova I."/>
            <person name="Kiss B."/>
            <person name="Kocsube S."/>
            <person name="Kotiranta H."/>
            <person name="LaButti K.M."/>
            <person name="Lechner B.E."/>
            <person name="Liimatainen K."/>
            <person name="Lipzen A."/>
            <person name="Lukacs Z."/>
            <person name="Mihaltcheva S."/>
            <person name="Morgado L.N."/>
            <person name="Niskanen T."/>
            <person name="Noordeloos M.E."/>
            <person name="Ohm R.A."/>
            <person name="Ortiz-Santana B."/>
            <person name="Ovrebo C."/>
            <person name="Racz N."/>
            <person name="Riley R."/>
            <person name="Savchenko A."/>
            <person name="Shiryaev A."/>
            <person name="Soop K."/>
            <person name="Spirin V."/>
            <person name="Szebenyi C."/>
            <person name="Tomsovsky M."/>
            <person name="Tulloss R.E."/>
            <person name="Uehling J."/>
            <person name="Grigoriev I.V."/>
            <person name="Vagvolgyi C."/>
            <person name="Papp T."/>
            <person name="Martin F.M."/>
            <person name="Miettinen O."/>
            <person name="Hibbett D.S."/>
            <person name="Nagy L.G."/>
        </authorList>
    </citation>
    <scope>NUCLEOTIDE SEQUENCE [LARGE SCALE GENOMIC DNA]</scope>
    <source>
        <strain evidence="2 3">CBS 121175</strain>
    </source>
</reference>
<feature type="compositionally biased region" description="Polar residues" evidence="1">
    <location>
        <begin position="150"/>
        <end position="159"/>
    </location>
</feature>
<dbReference type="AlphaFoldDB" id="A0A5C3KZH0"/>
<name>A0A5C3KZH0_COPMA</name>
<evidence type="ECO:0000313" key="2">
    <source>
        <dbReference type="EMBL" id="TFK25822.1"/>
    </source>
</evidence>
<feature type="compositionally biased region" description="Low complexity" evidence="1">
    <location>
        <begin position="161"/>
        <end position="172"/>
    </location>
</feature>
<feature type="region of interest" description="Disordered" evidence="1">
    <location>
        <begin position="111"/>
        <end position="213"/>
    </location>
</feature>
<feature type="compositionally biased region" description="Polar residues" evidence="1">
    <location>
        <begin position="111"/>
        <end position="132"/>
    </location>
</feature>
<feature type="compositionally biased region" description="Low complexity" evidence="1">
    <location>
        <begin position="133"/>
        <end position="149"/>
    </location>
</feature>
<evidence type="ECO:0000313" key="3">
    <source>
        <dbReference type="Proteomes" id="UP000307440"/>
    </source>
</evidence>
<sequence>MYGRIYRIFFNPSPQRKLPARSKCLLYNSHHAPALELAISQRFAMGRRLKHASSPVKTPDEPGAYTVGSTAYFFCNCSHRCRGRITRVSKTTYINHRKQALFLASLSKPSSAANQESGQNNPGATSQAAGYSNGQNNNPPLPNPHNSANATVSVTNSRHTAAPAGQNPQGAGSSRTASTNSTVPSQVAGNPPTAQRTAPQMMSNATTTAPPAPAAPVPRPYLLVFLDQIKAVLDYIDTVRSTSQTAKIRLSQSGLLEPVLASFDNKLGLPPVFSEITRNPDLRLSIEVYAGIRRDISTGSDNYAKTYEDIRAATTQRFGESNMLSLQDVERKMSEAIRVLG</sequence>
<dbReference type="Proteomes" id="UP000307440">
    <property type="component" value="Unassembled WGS sequence"/>
</dbReference>
<organism evidence="2 3">
    <name type="scientific">Coprinopsis marcescibilis</name>
    <name type="common">Agaric fungus</name>
    <name type="synonym">Psathyrella marcescibilis</name>
    <dbReference type="NCBI Taxonomy" id="230819"/>
    <lineage>
        <taxon>Eukaryota</taxon>
        <taxon>Fungi</taxon>
        <taxon>Dikarya</taxon>
        <taxon>Basidiomycota</taxon>
        <taxon>Agaricomycotina</taxon>
        <taxon>Agaricomycetes</taxon>
        <taxon>Agaricomycetidae</taxon>
        <taxon>Agaricales</taxon>
        <taxon>Agaricineae</taxon>
        <taxon>Psathyrellaceae</taxon>
        <taxon>Coprinopsis</taxon>
    </lineage>
</organism>
<feature type="compositionally biased region" description="Polar residues" evidence="1">
    <location>
        <begin position="173"/>
        <end position="204"/>
    </location>
</feature>
<protein>
    <submittedName>
        <fullName evidence="2">Uncharacterized protein</fullName>
    </submittedName>
</protein>
<gene>
    <name evidence="2" type="ORF">FA15DRAFT_331172</name>
</gene>
<evidence type="ECO:0000256" key="1">
    <source>
        <dbReference type="SAM" id="MobiDB-lite"/>
    </source>
</evidence>
<proteinExistence type="predicted"/>
<accession>A0A5C3KZH0</accession>
<dbReference type="EMBL" id="ML210182">
    <property type="protein sequence ID" value="TFK25822.1"/>
    <property type="molecule type" value="Genomic_DNA"/>
</dbReference>